<protein>
    <recommendedName>
        <fullName evidence="11">ABC transporter domain-containing protein</fullName>
    </recommendedName>
</protein>
<dbReference type="Pfam" id="PF00005">
    <property type="entry name" value="ABC_tran"/>
    <property type="match status" value="1"/>
</dbReference>
<keyword evidence="6" id="KW-0547">Nucleotide-binding</keyword>
<keyword evidence="9" id="KW-0406">Ion transport</keyword>
<dbReference type="GO" id="GO:0005886">
    <property type="term" value="C:plasma membrane"/>
    <property type="evidence" value="ECO:0007669"/>
    <property type="project" value="UniProtKB-SubCell"/>
</dbReference>
<sequence>MTIQVNSLSVGYSGKRVLNNLDFTLPENQIIALLGVNGCGKSTLLKTLANIQKPLEGNIIIDGKDISSYTSKTLAKKIAFLPQYHEVIHGITVYDFVAFGRTPYLGLFGRLSDEDKERIEFALELTNISHLQNKQFSELSGGQRQCVCIAMAIAQDTDYVLLDEPTTYLDLYNQLELMSIINKLKELNKTVIMVIHDLNQAFRYCDYLYVFADHKLACHGTPEQIVDEVMLKDNFKLNGIVEKCVISQKPCFIAY</sequence>
<dbReference type="FunFam" id="3.40.50.300:FF:000134">
    <property type="entry name" value="Iron-enterobactin ABC transporter ATP-binding protein"/>
    <property type="match status" value="1"/>
</dbReference>
<evidence type="ECO:0000256" key="4">
    <source>
        <dbReference type="ARBA" id="ARBA00022475"/>
    </source>
</evidence>
<reference evidence="12 13" key="1">
    <citation type="submission" date="2017-08" db="EMBL/GenBank/DDBJ databases">
        <title>Reclassification of Bisgaard taxon 37 and 44.</title>
        <authorList>
            <person name="Christensen H."/>
        </authorList>
    </citation>
    <scope>NUCLEOTIDE SEQUENCE [LARGE SCALE GENOMIC DNA]</scope>
    <source>
        <strain evidence="12 13">B96_4</strain>
    </source>
</reference>
<keyword evidence="7" id="KW-0067">ATP-binding</keyword>
<dbReference type="PANTHER" id="PTHR42771">
    <property type="entry name" value="IRON(3+)-HYDROXAMATE IMPORT ATP-BINDING PROTEIN FHUC"/>
    <property type="match status" value="1"/>
</dbReference>
<dbReference type="CDD" id="cd03214">
    <property type="entry name" value="ABC_Iron-Siderophores_B12_Hemin"/>
    <property type="match status" value="1"/>
</dbReference>
<comment type="similarity">
    <text evidence="2">Belongs to the ABC transporter superfamily.</text>
</comment>
<dbReference type="Proteomes" id="UP000266258">
    <property type="component" value="Unassembled WGS sequence"/>
</dbReference>
<dbReference type="InterPro" id="IPR017871">
    <property type="entry name" value="ABC_transporter-like_CS"/>
</dbReference>
<proteinExistence type="inferred from homology"/>
<evidence type="ECO:0000256" key="8">
    <source>
        <dbReference type="ARBA" id="ARBA00023004"/>
    </source>
</evidence>
<feature type="domain" description="ABC transporter" evidence="11">
    <location>
        <begin position="3"/>
        <end position="238"/>
    </location>
</feature>
<dbReference type="GO" id="GO:0005524">
    <property type="term" value="F:ATP binding"/>
    <property type="evidence" value="ECO:0007669"/>
    <property type="project" value="UniProtKB-KW"/>
</dbReference>
<evidence type="ECO:0000256" key="3">
    <source>
        <dbReference type="ARBA" id="ARBA00022448"/>
    </source>
</evidence>
<evidence type="ECO:0000259" key="11">
    <source>
        <dbReference type="PROSITE" id="PS50893"/>
    </source>
</evidence>
<keyword evidence="8" id="KW-0408">Iron</keyword>
<evidence type="ECO:0000256" key="7">
    <source>
        <dbReference type="ARBA" id="ARBA00022840"/>
    </source>
</evidence>
<evidence type="ECO:0000256" key="10">
    <source>
        <dbReference type="ARBA" id="ARBA00023136"/>
    </source>
</evidence>
<evidence type="ECO:0000256" key="5">
    <source>
        <dbReference type="ARBA" id="ARBA00022496"/>
    </source>
</evidence>
<dbReference type="PROSITE" id="PS00211">
    <property type="entry name" value="ABC_TRANSPORTER_1"/>
    <property type="match status" value="1"/>
</dbReference>
<dbReference type="PROSITE" id="PS50893">
    <property type="entry name" value="ABC_TRANSPORTER_2"/>
    <property type="match status" value="1"/>
</dbReference>
<dbReference type="OrthoDB" id="5292475at2"/>
<dbReference type="GO" id="GO:0016887">
    <property type="term" value="F:ATP hydrolysis activity"/>
    <property type="evidence" value="ECO:0007669"/>
    <property type="project" value="InterPro"/>
</dbReference>
<comment type="subcellular location">
    <subcellularLocation>
        <location evidence="1">Cell membrane</location>
        <topology evidence="1">Peripheral membrane protein</topology>
    </subcellularLocation>
</comment>
<dbReference type="RefSeq" id="WP_119497440.1">
    <property type="nucleotide sequence ID" value="NZ_NRJH01000054.1"/>
</dbReference>
<organism evidence="12 13">
    <name type="scientific">Psittacicella melopsittaci</name>
    <dbReference type="NCBI Taxonomy" id="2028576"/>
    <lineage>
        <taxon>Bacteria</taxon>
        <taxon>Pseudomonadati</taxon>
        <taxon>Pseudomonadota</taxon>
        <taxon>Gammaproteobacteria</taxon>
        <taxon>Pasteurellales</taxon>
        <taxon>Psittacicellaceae</taxon>
        <taxon>Psittacicella</taxon>
    </lineage>
</organism>
<gene>
    <name evidence="12" type="ORF">CJP74_06385</name>
</gene>
<evidence type="ECO:0000256" key="9">
    <source>
        <dbReference type="ARBA" id="ARBA00023065"/>
    </source>
</evidence>
<dbReference type="InterPro" id="IPR003593">
    <property type="entry name" value="AAA+_ATPase"/>
</dbReference>
<dbReference type="InterPro" id="IPR027417">
    <property type="entry name" value="P-loop_NTPase"/>
</dbReference>
<keyword evidence="5" id="KW-0410">Iron transport</keyword>
<evidence type="ECO:0000313" key="12">
    <source>
        <dbReference type="EMBL" id="RIY31794.1"/>
    </source>
</evidence>
<dbReference type="SUPFAM" id="SSF52540">
    <property type="entry name" value="P-loop containing nucleoside triphosphate hydrolases"/>
    <property type="match status" value="1"/>
</dbReference>
<keyword evidence="13" id="KW-1185">Reference proteome</keyword>
<dbReference type="InterPro" id="IPR051535">
    <property type="entry name" value="Siderophore_ABC-ATPase"/>
</dbReference>
<dbReference type="InterPro" id="IPR003439">
    <property type="entry name" value="ABC_transporter-like_ATP-bd"/>
</dbReference>
<dbReference type="SMART" id="SM00382">
    <property type="entry name" value="AAA"/>
    <property type="match status" value="1"/>
</dbReference>
<evidence type="ECO:0000313" key="13">
    <source>
        <dbReference type="Proteomes" id="UP000266258"/>
    </source>
</evidence>
<dbReference type="AlphaFoldDB" id="A0A3A1Y6W0"/>
<keyword evidence="10" id="KW-0472">Membrane</keyword>
<keyword evidence="4" id="KW-1003">Cell membrane</keyword>
<dbReference type="Gene3D" id="3.40.50.300">
    <property type="entry name" value="P-loop containing nucleotide triphosphate hydrolases"/>
    <property type="match status" value="1"/>
</dbReference>
<accession>A0A3A1Y6W0</accession>
<dbReference type="EMBL" id="NRJH01000054">
    <property type="protein sequence ID" value="RIY31794.1"/>
    <property type="molecule type" value="Genomic_DNA"/>
</dbReference>
<comment type="caution">
    <text evidence="12">The sequence shown here is derived from an EMBL/GenBank/DDBJ whole genome shotgun (WGS) entry which is preliminary data.</text>
</comment>
<keyword evidence="3" id="KW-0813">Transport</keyword>
<evidence type="ECO:0000256" key="2">
    <source>
        <dbReference type="ARBA" id="ARBA00005417"/>
    </source>
</evidence>
<dbReference type="GO" id="GO:0006826">
    <property type="term" value="P:iron ion transport"/>
    <property type="evidence" value="ECO:0007669"/>
    <property type="project" value="UniProtKB-KW"/>
</dbReference>
<dbReference type="PANTHER" id="PTHR42771:SF2">
    <property type="entry name" value="IRON(3+)-HYDROXAMATE IMPORT ATP-BINDING PROTEIN FHUC"/>
    <property type="match status" value="1"/>
</dbReference>
<evidence type="ECO:0000256" key="1">
    <source>
        <dbReference type="ARBA" id="ARBA00004202"/>
    </source>
</evidence>
<name>A0A3A1Y6W0_9GAMM</name>
<evidence type="ECO:0000256" key="6">
    <source>
        <dbReference type="ARBA" id="ARBA00022741"/>
    </source>
</evidence>